<keyword evidence="8 9" id="KW-0234">DNA repair</keyword>
<keyword evidence="2 9" id="KW-0547">Nucleotide-binding</keyword>
<feature type="region of interest" description="Head domain (RuvB-H)" evidence="9">
    <location>
        <begin position="241"/>
        <end position="319"/>
    </location>
</feature>
<feature type="binding site" evidence="9">
    <location>
        <position position="52"/>
    </location>
    <ligand>
        <name>Mg(2+)</name>
        <dbReference type="ChEBI" id="CHEBI:18420"/>
    </ligand>
</feature>
<keyword evidence="3 9" id="KW-0227">DNA damage</keyword>
<evidence type="ECO:0000256" key="6">
    <source>
        <dbReference type="ARBA" id="ARBA00023125"/>
    </source>
</evidence>
<evidence type="ECO:0000256" key="5">
    <source>
        <dbReference type="ARBA" id="ARBA00022840"/>
    </source>
</evidence>
<dbReference type="Proteomes" id="UP000035661">
    <property type="component" value="Chromosome"/>
</dbReference>
<evidence type="ECO:0000256" key="3">
    <source>
        <dbReference type="ARBA" id="ARBA00022763"/>
    </source>
</evidence>
<feature type="binding site" evidence="9">
    <location>
        <position position="296"/>
    </location>
    <ligand>
        <name>DNA</name>
        <dbReference type="ChEBI" id="CHEBI:16991"/>
    </ligand>
</feature>
<keyword evidence="6 9" id="KW-0238">DNA-binding</keyword>
<evidence type="ECO:0000256" key="2">
    <source>
        <dbReference type="ARBA" id="ARBA00022741"/>
    </source>
</evidence>
<keyword evidence="4 9" id="KW-0378">Hydrolase</keyword>
<keyword evidence="1 9" id="KW-0963">Cytoplasm</keyword>
<keyword evidence="7 9" id="KW-0233">DNA recombination</keyword>
<dbReference type="InterPro" id="IPR003593">
    <property type="entry name" value="AAA+_ATPase"/>
</dbReference>
<dbReference type="PANTHER" id="PTHR42848:SF1">
    <property type="entry name" value="HOLLIDAY JUNCTION BRANCH MIGRATION COMPLEX SUBUNIT RUVB"/>
    <property type="match status" value="1"/>
</dbReference>
<feature type="binding site" evidence="9">
    <location>
        <position position="167"/>
    </location>
    <ligand>
        <name>ATP</name>
        <dbReference type="ChEBI" id="CHEBI:30616"/>
    </ligand>
</feature>
<feature type="binding site" evidence="9">
    <location>
        <position position="52"/>
    </location>
    <ligand>
        <name>ATP</name>
        <dbReference type="ChEBI" id="CHEBI:30616"/>
    </ligand>
</feature>
<sequence>MSTYNFRPQTFAQYIGQEQIKKNLTLAIAASKLKQEPLDHIIIAGASGLGKTSLAYLIAKMTNSELHILHGPNLQKPSDLISCLTQLHDYEIVFIDEIHSIAKEVGEILYPVLEDNKLNLVIGKDYNTRVINLDLPKFTLIGATTLVHQLPGPLLNRFLHHFYLSPYQPAEICQILATTMEKYHLILAADVIAYLATFTRNNPRQAVNLLKHVYDYSLVVNKTNLTLPEVQDILTNLNYAPAGLNRLEINYLLTINELFGTQPVGLVSLSQVINEPLLTITNVIEPYLLQQGFLLKTPRGRVLTSSGLAIIAQLRKKTW</sequence>
<evidence type="ECO:0000256" key="7">
    <source>
        <dbReference type="ARBA" id="ARBA00023172"/>
    </source>
</evidence>
<dbReference type="Gene3D" id="1.10.10.10">
    <property type="entry name" value="Winged helix-like DNA-binding domain superfamily/Winged helix DNA-binding domain"/>
    <property type="match status" value="1"/>
</dbReference>
<protein>
    <recommendedName>
        <fullName evidence="9">Holliday junction branch migration complex subunit RuvB</fullName>
        <ecNumber evidence="9">3.6.4.-</ecNumber>
    </recommendedName>
</protein>
<gene>
    <name evidence="9 11" type="primary">ruvB</name>
    <name evidence="11" type="ORF">SERIO_v1c05060</name>
</gene>
<comment type="domain">
    <text evidence="9">Has 3 domains, the large (RuvB-L) and small ATPase (RuvB-S) domains and the C-terminal head (RuvB-H) domain. The head domain binds DNA, while the ATPase domains jointly bind ATP, ADP or are empty depending on the state of the subunit in the translocation cycle. During a single DNA translocation step the structure of each domain remains the same, but their relative positions change.</text>
</comment>
<dbReference type="InterPro" id="IPR036388">
    <property type="entry name" value="WH-like_DNA-bd_sf"/>
</dbReference>
<dbReference type="EMBL" id="CP011856">
    <property type="protein sequence ID" value="AKM54081.1"/>
    <property type="molecule type" value="Genomic_DNA"/>
</dbReference>
<feature type="binding site" evidence="9">
    <location>
        <position position="157"/>
    </location>
    <ligand>
        <name>ATP</name>
        <dbReference type="ChEBI" id="CHEBI:30616"/>
    </ligand>
</feature>
<dbReference type="GO" id="GO:0048476">
    <property type="term" value="C:Holliday junction resolvase complex"/>
    <property type="evidence" value="ECO:0007669"/>
    <property type="project" value="UniProtKB-UniRule"/>
</dbReference>
<comment type="function">
    <text evidence="9">The RuvA-RuvB-RuvC complex processes Holliday junction (HJ) DNA during genetic recombination and DNA repair, while the RuvA-RuvB complex plays an important role in the rescue of blocked DNA replication forks via replication fork reversal (RFR). RuvA specifically binds to HJ cruciform DNA, conferring on it an open structure. The RuvB hexamer acts as an ATP-dependent pump, pulling dsDNA into and through the RuvAB complex. RuvB forms 2 homohexamers on either side of HJ DNA bound by 1 or 2 RuvA tetramers; 4 subunits per hexamer contact DNA at a time. Coordinated motions by a converter formed by DNA-disengaged RuvB subunits stimulates ATP hydrolysis and nucleotide exchange. Immobilization of the converter enables RuvB to convert the ATP-contained energy into a lever motion, pulling 2 nucleotides of DNA out of the RuvA tetramer per ATP hydrolyzed, thus driving DNA branch migration. The RuvB motors rotate together with the DNA substrate, which together with the progressing nucleotide cycle form the mechanistic basis for DNA recombination by continuous HJ branch migration. Branch migration allows RuvC to scan DNA until it finds its consensus sequence, where it cleaves and resolves cruciform DNA.</text>
</comment>
<dbReference type="Pfam" id="PF05496">
    <property type="entry name" value="RuvB_N"/>
    <property type="match status" value="1"/>
</dbReference>
<dbReference type="InterPro" id="IPR008823">
    <property type="entry name" value="RuvB_wg_C"/>
</dbReference>
<dbReference type="GO" id="GO:0006310">
    <property type="term" value="P:DNA recombination"/>
    <property type="evidence" value="ECO:0007669"/>
    <property type="project" value="UniProtKB-UniRule"/>
</dbReference>
<keyword evidence="5 9" id="KW-0067">ATP-binding</keyword>
<comment type="subcellular location">
    <subcellularLocation>
        <location evidence="9">Cytoplasm</location>
    </subcellularLocation>
</comment>
<dbReference type="InterPro" id="IPR008824">
    <property type="entry name" value="RuvB-like_N"/>
</dbReference>
<feature type="binding site" evidence="9">
    <location>
        <position position="301"/>
    </location>
    <ligand>
        <name>DNA</name>
        <dbReference type="ChEBI" id="CHEBI:16991"/>
    </ligand>
</feature>
<feature type="region of interest" description="Small ATPAse domain (RuvB-S)" evidence="9">
    <location>
        <begin position="168"/>
        <end position="238"/>
    </location>
</feature>
<dbReference type="NCBIfam" id="NF000868">
    <property type="entry name" value="PRK00080.1"/>
    <property type="match status" value="1"/>
</dbReference>
<dbReference type="Gene3D" id="1.10.8.60">
    <property type="match status" value="1"/>
</dbReference>
<evidence type="ECO:0000313" key="12">
    <source>
        <dbReference type="Proteomes" id="UP000035661"/>
    </source>
</evidence>
<dbReference type="GO" id="GO:0005524">
    <property type="term" value="F:ATP binding"/>
    <property type="evidence" value="ECO:0007669"/>
    <property type="project" value="UniProtKB-UniRule"/>
</dbReference>
<name>A0A0H3XJP3_9MOLU</name>
<dbReference type="EC" id="3.6.4.-" evidence="9"/>
<dbReference type="GO" id="GO:0005737">
    <property type="term" value="C:cytoplasm"/>
    <property type="evidence" value="ECO:0007669"/>
    <property type="project" value="UniProtKB-SubCell"/>
</dbReference>
<comment type="catalytic activity">
    <reaction evidence="9">
        <text>ATP + H2O = ADP + phosphate + H(+)</text>
        <dbReference type="Rhea" id="RHEA:13065"/>
        <dbReference type="ChEBI" id="CHEBI:15377"/>
        <dbReference type="ChEBI" id="CHEBI:15378"/>
        <dbReference type="ChEBI" id="CHEBI:30616"/>
        <dbReference type="ChEBI" id="CHEBI:43474"/>
        <dbReference type="ChEBI" id="CHEBI:456216"/>
    </reaction>
</comment>
<dbReference type="Pfam" id="PF05491">
    <property type="entry name" value="WHD_RuvB"/>
    <property type="match status" value="1"/>
</dbReference>
<feature type="binding site" evidence="9">
    <location>
        <position position="51"/>
    </location>
    <ligand>
        <name>ATP</name>
        <dbReference type="ChEBI" id="CHEBI:30616"/>
    </ligand>
</feature>
<evidence type="ECO:0000256" key="1">
    <source>
        <dbReference type="ARBA" id="ARBA00022490"/>
    </source>
</evidence>
<comment type="similarity">
    <text evidence="9">Belongs to the RuvB family.</text>
</comment>
<dbReference type="PANTHER" id="PTHR42848">
    <property type="match status" value="1"/>
</dbReference>
<dbReference type="GO" id="GO:0016887">
    <property type="term" value="F:ATP hydrolysis activity"/>
    <property type="evidence" value="ECO:0007669"/>
    <property type="project" value="RHEA"/>
</dbReference>
<organism evidence="11 12">
    <name type="scientific">Spiroplasma eriocheiris</name>
    <dbReference type="NCBI Taxonomy" id="315358"/>
    <lineage>
        <taxon>Bacteria</taxon>
        <taxon>Bacillati</taxon>
        <taxon>Mycoplasmatota</taxon>
        <taxon>Mollicutes</taxon>
        <taxon>Entomoplasmatales</taxon>
        <taxon>Spiroplasmataceae</taxon>
        <taxon>Spiroplasma</taxon>
    </lineage>
</organism>
<dbReference type="InterPro" id="IPR027417">
    <property type="entry name" value="P-loop_NTPase"/>
</dbReference>
<feature type="binding site" evidence="9">
    <location>
        <position position="204"/>
    </location>
    <ligand>
        <name>ATP</name>
        <dbReference type="ChEBI" id="CHEBI:30616"/>
    </ligand>
</feature>
<evidence type="ECO:0000259" key="10">
    <source>
        <dbReference type="SMART" id="SM00382"/>
    </source>
</evidence>
<feature type="binding site" evidence="9">
    <location>
        <position position="7"/>
    </location>
    <ligand>
        <name>ATP</name>
        <dbReference type="ChEBI" id="CHEBI:30616"/>
    </ligand>
</feature>
<evidence type="ECO:0000256" key="4">
    <source>
        <dbReference type="ARBA" id="ARBA00022801"/>
    </source>
</evidence>
<dbReference type="GO" id="GO:0000400">
    <property type="term" value="F:four-way junction DNA binding"/>
    <property type="evidence" value="ECO:0007669"/>
    <property type="project" value="UniProtKB-UniRule"/>
</dbReference>
<reference evidence="11 12" key="1">
    <citation type="journal article" date="2015" name="Genome Biol. Evol.">
        <title>Found and Lost: The Fates of Horizontally Acquired Genes in Arthropod-Symbiotic Spiroplasma.</title>
        <authorList>
            <person name="Lo W.S."/>
            <person name="Gasparich G.E."/>
            <person name="Kuo C.H."/>
        </authorList>
    </citation>
    <scope>NUCLEOTIDE SEQUENCE [LARGE SCALE GENOMIC DNA]</scope>
    <source>
        <strain evidence="12">TDA-040725-5</strain>
    </source>
</reference>
<comment type="caution">
    <text evidence="9">Lacks conserved residue(s) required for the propagation of feature annotation.</text>
</comment>
<dbReference type="SUPFAM" id="SSF46785">
    <property type="entry name" value="Winged helix' DNA-binding domain"/>
    <property type="match status" value="1"/>
</dbReference>
<evidence type="ECO:0000256" key="8">
    <source>
        <dbReference type="ARBA" id="ARBA00023204"/>
    </source>
</evidence>
<feature type="domain" description="AAA+ ATPase" evidence="10">
    <location>
        <begin position="37"/>
        <end position="168"/>
    </location>
</feature>
<evidence type="ECO:0000313" key="11">
    <source>
        <dbReference type="EMBL" id="AKM54081.1"/>
    </source>
</evidence>
<dbReference type="GO" id="GO:0009378">
    <property type="term" value="F:four-way junction helicase activity"/>
    <property type="evidence" value="ECO:0007669"/>
    <property type="project" value="InterPro"/>
</dbReference>
<accession>A0A0H3XJP3</accession>
<dbReference type="InterPro" id="IPR036390">
    <property type="entry name" value="WH_DNA-bd_sf"/>
</dbReference>
<keyword evidence="12" id="KW-1185">Reference proteome</keyword>
<dbReference type="PATRIC" id="fig|743698.3.peg.505"/>
<reference evidence="12" key="2">
    <citation type="submission" date="2015-06" db="EMBL/GenBank/DDBJ databases">
        <title>Complete genome sequence of Spiroplasma eriocheiris TDA-040725-5 (DSM 21848).</title>
        <authorList>
            <person name="Lo W.-S."/>
            <person name="Kuo C.-H."/>
        </authorList>
    </citation>
    <scope>NUCLEOTIDE SEQUENCE [LARGE SCALE GENOMIC DNA]</scope>
    <source>
        <strain evidence="12">TDA-040725-5</strain>
    </source>
</reference>
<dbReference type="AlphaFoldDB" id="A0A0H3XJP3"/>
<dbReference type="SMART" id="SM00382">
    <property type="entry name" value="AAA"/>
    <property type="match status" value="1"/>
</dbReference>
<dbReference type="RefSeq" id="WP_047791326.1">
    <property type="nucleotide sequence ID" value="NZ_CP011856.1"/>
</dbReference>
<dbReference type="SUPFAM" id="SSF52540">
    <property type="entry name" value="P-loop containing nucleoside triphosphate hydrolases"/>
    <property type="match status" value="1"/>
</dbReference>
<feature type="binding site" evidence="9">
    <location>
        <position position="53"/>
    </location>
    <ligand>
        <name>ATP</name>
        <dbReference type="ChEBI" id="CHEBI:30616"/>
    </ligand>
</feature>
<dbReference type="InterPro" id="IPR004605">
    <property type="entry name" value="DNA_helicase_Holl-junc_RuvB"/>
</dbReference>
<dbReference type="GO" id="GO:0006281">
    <property type="term" value="P:DNA repair"/>
    <property type="evidence" value="ECO:0007669"/>
    <property type="project" value="UniProtKB-UniRule"/>
</dbReference>
<dbReference type="KEGG" id="seri:SERIO_v1c05060"/>
<keyword evidence="11" id="KW-0347">Helicase</keyword>
<dbReference type="HAMAP" id="MF_00016">
    <property type="entry name" value="DNA_HJ_migration_RuvB"/>
    <property type="match status" value="1"/>
</dbReference>
<dbReference type="Gene3D" id="3.40.50.300">
    <property type="entry name" value="P-loop containing nucleotide triphosphate hydrolases"/>
    <property type="match status" value="1"/>
</dbReference>
<evidence type="ECO:0000256" key="9">
    <source>
        <dbReference type="HAMAP-Rule" id="MF_00016"/>
    </source>
</evidence>
<dbReference type="STRING" id="315358.SERIO_v1c05060"/>
<comment type="subunit">
    <text evidence="9">Homohexamer. Forms an RuvA(8)-RuvB(12)-Holliday junction (HJ) complex. HJ DNA is sandwiched between 2 RuvA tetramers; dsDNA enters through RuvA and exits via RuvB. An RuvB hexamer assembles on each DNA strand where it exits the tetramer. Each RuvB hexamer is contacted by two RuvA subunits (via domain III) on 2 adjacent RuvB subunits; this complex drives branch migration. In the full resolvosome a probable DNA-RuvA(4)-RuvB(12)-RuvC(2) complex forms which resolves the HJ.</text>
</comment>
<proteinExistence type="inferred from homology"/>
<feature type="binding site" evidence="9">
    <location>
        <position position="48"/>
    </location>
    <ligand>
        <name>ATP</name>
        <dbReference type="ChEBI" id="CHEBI:30616"/>
    </ligand>
</feature>
<dbReference type="CDD" id="cd00009">
    <property type="entry name" value="AAA"/>
    <property type="match status" value="1"/>
</dbReference>